<sequence length="202" mass="24231">MSEKKTKEKTTEKEKKTKEKKTKGKDEQMKQLLLNGFQELDRESIKKWKKVNQNTTKLSQKAEQIDGLVFQLSDLAETQYDSWIRLYRQFLTLSDMMKEFEQCYHLLDLITQKYTNLKEKLPNFAQNHYEQELIKTKNYYQRGTAQLKENQLVELSNFEYSLKRRALLRQNLYRESISQSTPIKQKPKNSDESKIKKDSKEN</sequence>
<evidence type="ECO:0000313" key="3">
    <source>
        <dbReference type="Proteomes" id="UP001149090"/>
    </source>
</evidence>
<dbReference type="EMBL" id="JAPDFW010000022">
    <property type="protein sequence ID" value="KAJ5079661.1"/>
    <property type="molecule type" value="Genomic_DNA"/>
</dbReference>
<name>A0A9Q0RG36_ANAIG</name>
<dbReference type="Proteomes" id="UP001149090">
    <property type="component" value="Unassembled WGS sequence"/>
</dbReference>
<evidence type="ECO:0000313" key="2">
    <source>
        <dbReference type="EMBL" id="KAJ5079661.1"/>
    </source>
</evidence>
<dbReference type="AlphaFoldDB" id="A0A9Q0RG36"/>
<reference evidence="2" key="1">
    <citation type="submission" date="2022-10" db="EMBL/GenBank/DDBJ databases">
        <title>Novel sulphate-reducing endosymbionts in the free-living metamonad Anaeramoeba.</title>
        <authorList>
            <person name="Jerlstrom-Hultqvist J."/>
            <person name="Cepicka I."/>
            <person name="Gallot-Lavallee L."/>
            <person name="Salas-Leiva D."/>
            <person name="Curtis B.A."/>
            <person name="Zahonova K."/>
            <person name="Pipaliya S."/>
            <person name="Dacks J."/>
            <person name="Roger A.J."/>
        </authorList>
    </citation>
    <scope>NUCLEOTIDE SEQUENCE</scope>
    <source>
        <strain evidence="2">BMAN</strain>
    </source>
</reference>
<accession>A0A9Q0RG36</accession>
<protein>
    <submittedName>
        <fullName evidence="2">Uncharacterized protein</fullName>
    </submittedName>
</protein>
<keyword evidence="3" id="KW-1185">Reference proteome</keyword>
<feature type="region of interest" description="Disordered" evidence="1">
    <location>
        <begin position="1"/>
        <end position="27"/>
    </location>
</feature>
<proteinExistence type="predicted"/>
<evidence type="ECO:0000256" key="1">
    <source>
        <dbReference type="SAM" id="MobiDB-lite"/>
    </source>
</evidence>
<feature type="region of interest" description="Disordered" evidence="1">
    <location>
        <begin position="178"/>
        <end position="202"/>
    </location>
</feature>
<comment type="caution">
    <text evidence="2">The sequence shown here is derived from an EMBL/GenBank/DDBJ whole genome shotgun (WGS) entry which is preliminary data.</text>
</comment>
<organism evidence="2 3">
    <name type="scientific">Anaeramoeba ignava</name>
    <name type="common">Anaerobic marine amoeba</name>
    <dbReference type="NCBI Taxonomy" id="1746090"/>
    <lineage>
        <taxon>Eukaryota</taxon>
        <taxon>Metamonada</taxon>
        <taxon>Anaeramoebidae</taxon>
        <taxon>Anaeramoeba</taxon>
    </lineage>
</organism>
<feature type="compositionally biased region" description="Basic and acidic residues" evidence="1">
    <location>
        <begin position="188"/>
        <end position="202"/>
    </location>
</feature>
<gene>
    <name evidence="2" type="ORF">M0811_03970</name>
</gene>
<feature type="compositionally biased region" description="Basic and acidic residues" evidence="1">
    <location>
        <begin position="1"/>
        <end position="17"/>
    </location>
</feature>